<dbReference type="GO" id="GO:0006351">
    <property type="term" value="P:DNA-templated transcription"/>
    <property type="evidence" value="ECO:0007669"/>
    <property type="project" value="TreeGrafter"/>
</dbReference>
<evidence type="ECO:0000313" key="6">
    <source>
        <dbReference type="EMBL" id="OPH39472.1"/>
    </source>
</evidence>
<evidence type="ECO:0000256" key="2">
    <source>
        <dbReference type="ARBA" id="ARBA00023015"/>
    </source>
</evidence>
<gene>
    <name evidence="6" type="ORF">B5J94_00355</name>
</gene>
<dbReference type="RefSeq" id="WP_062501006.1">
    <property type="nucleotide sequence ID" value="NZ_MXAN01000003.1"/>
</dbReference>
<dbReference type="Pfam" id="PF00126">
    <property type="entry name" value="HTH_1"/>
    <property type="match status" value="1"/>
</dbReference>
<dbReference type="Pfam" id="PF03466">
    <property type="entry name" value="LysR_substrate"/>
    <property type="match status" value="1"/>
</dbReference>
<dbReference type="InterPro" id="IPR058163">
    <property type="entry name" value="LysR-type_TF_proteobact-type"/>
</dbReference>
<dbReference type="SUPFAM" id="SSF53850">
    <property type="entry name" value="Periplasmic binding protein-like II"/>
    <property type="match status" value="1"/>
</dbReference>
<dbReference type="EMBL" id="MXAN01000003">
    <property type="protein sequence ID" value="OPH39472.1"/>
    <property type="molecule type" value="Genomic_DNA"/>
</dbReference>
<dbReference type="InterPro" id="IPR036388">
    <property type="entry name" value="WH-like_DNA-bd_sf"/>
</dbReference>
<organism evidence="6 7">
    <name type="scientific">Moraxella lacunata</name>
    <dbReference type="NCBI Taxonomy" id="477"/>
    <lineage>
        <taxon>Bacteria</taxon>
        <taxon>Pseudomonadati</taxon>
        <taxon>Pseudomonadota</taxon>
        <taxon>Gammaproteobacteria</taxon>
        <taxon>Moraxellales</taxon>
        <taxon>Moraxellaceae</taxon>
        <taxon>Moraxella</taxon>
    </lineage>
</organism>
<dbReference type="PROSITE" id="PS50931">
    <property type="entry name" value="HTH_LYSR"/>
    <property type="match status" value="1"/>
</dbReference>
<proteinExistence type="inferred from homology"/>
<dbReference type="PANTHER" id="PTHR30537">
    <property type="entry name" value="HTH-TYPE TRANSCRIPTIONAL REGULATOR"/>
    <property type="match status" value="1"/>
</dbReference>
<dbReference type="InterPro" id="IPR005119">
    <property type="entry name" value="LysR_subst-bd"/>
</dbReference>
<evidence type="ECO:0000256" key="4">
    <source>
        <dbReference type="ARBA" id="ARBA00023163"/>
    </source>
</evidence>
<accession>A0A1V4H3H1</accession>
<evidence type="ECO:0000313" key="7">
    <source>
        <dbReference type="Proteomes" id="UP000191025"/>
    </source>
</evidence>
<dbReference type="Proteomes" id="UP000191025">
    <property type="component" value="Unassembled WGS sequence"/>
</dbReference>
<keyword evidence="2" id="KW-0805">Transcription regulation</keyword>
<dbReference type="FunFam" id="1.10.10.10:FF:000001">
    <property type="entry name" value="LysR family transcriptional regulator"/>
    <property type="match status" value="1"/>
</dbReference>
<sequence>MNLNALRLFISVCQDGSLSKTSERLGVPIATISRQISELEKSLNIQLFDRFKSGVKPTMAGQRLYEQTHLAMGNLVNAEQVLFEEQGNLKGILRISAVPACEPILAWVGEFQAQFPHIQIHCTMTDRVLDMTADGIDVAFRMGELHGEQFIAKKVLSVRSKWVARPDLLARYGTPSTMQDLANFPLAGWARNGETVLSFKIDKQTYHLPYIFASNESSAVEFMAINGRAVCQLADYTADRLIRDCGLTEVLPNVVLPSYDVSMLYASHRYPSSIVRAFVGFVMDKAT</sequence>
<evidence type="ECO:0000259" key="5">
    <source>
        <dbReference type="PROSITE" id="PS50931"/>
    </source>
</evidence>
<dbReference type="GO" id="GO:0003700">
    <property type="term" value="F:DNA-binding transcription factor activity"/>
    <property type="evidence" value="ECO:0007669"/>
    <property type="project" value="InterPro"/>
</dbReference>
<comment type="similarity">
    <text evidence="1">Belongs to the LysR transcriptional regulatory family.</text>
</comment>
<evidence type="ECO:0000256" key="1">
    <source>
        <dbReference type="ARBA" id="ARBA00009437"/>
    </source>
</evidence>
<dbReference type="InterPro" id="IPR036390">
    <property type="entry name" value="WH_DNA-bd_sf"/>
</dbReference>
<name>A0A1V4H3H1_MORLA</name>
<dbReference type="PANTHER" id="PTHR30537:SF5">
    <property type="entry name" value="HTH-TYPE TRANSCRIPTIONAL ACTIVATOR TTDR-RELATED"/>
    <property type="match status" value="1"/>
</dbReference>
<dbReference type="Gene3D" id="1.10.10.10">
    <property type="entry name" value="Winged helix-like DNA-binding domain superfamily/Winged helix DNA-binding domain"/>
    <property type="match status" value="1"/>
</dbReference>
<reference evidence="7" key="1">
    <citation type="submission" date="2017-03" db="EMBL/GenBank/DDBJ databases">
        <title>Draft genome sequence of Moraxella equi CCUG 4950T type strain.</title>
        <authorList>
            <person name="Salva-Serra F."/>
            <person name="Engstrom-Jakobsson H."/>
            <person name="Thorell K."/>
            <person name="Jaen-Luchoro D."/>
            <person name="Gonzales-Siles L."/>
            <person name="Karlsson R."/>
            <person name="Yazdan S."/>
            <person name="Boulund F."/>
            <person name="Johnning A."/>
            <person name="Engstrand L."/>
            <person name="Kristiansson E."/>
            <person name="Moore E."/>
        </authorList>
    </citation>
    <scope>NUCLEOTIDE SEQUENCE [LARGE SCALE GENOMIC DNA]</scope>
    <source>
        <strain evidence="7">CCUG 4441</strain>
    </source>
</reference>
<dbReference type="GO" id="GO:0043565">
    <property type="term" value="F:sequence-specific DNA binding"/>
    <property type="evidence" value="ECO:0007669"/>
    <property type="project" value="TreeGrafter"/>
</dbReference>
<dbReference type="Gene3D" id="3.40.190.290">
    <property type="match status" value="1"/>
</dbReference>
<keyword evidence="4" id="KW-0804">Transcription</keyword>
<keyword evidence="3" id="KW-0238">DNA-binding</keyword>
<dbReference type="SUPFAM" id="SSF46785">
    <property type="entry name" value="Winged helix' DNA-binding domain"/>
    <property type="match status" value="1"/>
</dbReference>
<protein>
    <submittedName>
        <fullName evidence="6">Transcriptional regulator</fullName>
    </submittedName>
</protein>
<comment type="caution">
    <text evidence="6">The sequence shown here is derived from an EMBL/GenBank/DDBJ whole genome shotgun (WGS) entry which is preliminary data.</text>
</comment>
<feature type="domain" description="HTH lysR-type" evidence="5">
    <location>
        <begin position="1"/>
        <end position="58"/>
    </location>
</feature>
<evidence type="ECO:0000256" key="3">
    <source>
        <dbReference type="ARBA" id="ARBA00023125"/>
    </source>
</evidence>
<dbReference type="CDD" id="cd08422">
    <property type="entry name" value="PBP2_CrgA_like"/>
    <property type="match status" value="1"/>
</dbReference>
<dbReference type="AlphaFoldDB" id="A0A1V4H3H1"/>
<dbReference type="InterPro" id="IPR000847">
    <property type="entry name" value="LysR_HTH_N"/>
</dbReference>